<dbReference type="KEGG" id="bsol:FSW04_18860"/>
<dbReference type="Pfam" id="PF07228">
    <property type="entry name" value="SpoIIE"/>
    <property type="match status" value="1"/>
</dbReference>
<dbReference type="Pfam" id="PF13426">
    <property type="entry name" value="PAS_9"/>
    <property type="match status" value="1"/>
</dbReference>
<evidence type="ECO:0000259" key="2">
    <source>
        <dbReference type="PROSITE" id="PS50112"/>
    </source>
</evidence>
<dbReference type="InterPro" id="IPR052016">
    <property type="entry name" value="Bact_Sigma-Reg"/>
</dbReference>
<reference evidence="4 5" key="1">
    <citation type="journal article" date="2018" name="J. Microbiol.">
        <title>Baekduia soli gen. nov., sp. nov., a novel bacterium isolated from the soil of Baekdu Mountain and proposal of a novel family name, Baekduiaceae fam. nov.</title>
        <authorList>
            <person name="An D.S."/>
            <person name="Siddiqi M.Z."/>
            <person name="Kim K.H."/>
            <person name="Yu H.S."/>
            <person name="Im W.T."/>
        </authorList>
    </citation>
    <scope>NUCLEOTIDE SEQUENCE [LARGE SCALE GENOMIC DNA]</scope>
    <source>
        <strain evidence="4 5">BR7-21</strain>
    </source>
</reference>
<evidence type="ECO:0000313" key="5">
    <source>
        <dbReference type="Proteomes" id="UP000321805"/>
    </source>
</evidence>
<dbReference type="SMART" id="SM00331">
    <property type="entry name" value="PP2C_SIG"/>
    <property type="match status" value="1"/>
</dbReference>
<evidence type="ECO:0000313" key="4">
    <source>
        <dbReference type="EMBL" id="QEC49428.1"/>
    </source>
</evidence>
<sequence>MDRSAPFEETAEELLEDAPCGYLSTDLDGTLLRVNRTFERLTGLSREALVRRRRFQDLLSPGGRIYHETHYAPLLHMQGAVREIAVDIVRADGTLMAALVNSVLVRDDTATPRSIRTVVFDATHRRRYEQELLKARRREHDIAAELQRSMLSGALPLAARLELGVLYRPAVAGLEVGGDWYDAFPLDRPDTIGLVVGDVVGRGIEAAATMGQLRSAVRALASTDLRPGRLLGALDAYAHRHEVGRMSTVVYAELCTRDGHVRYACAGHPPPLIVAAGAEPALALGGRSLPLDVDAGVPRTEGTAVLPEGSTLVLFTDGLVESRTRPLMVGLNELVAAARRVGDDAPAEIVERLADDLGVRTERTDDLCVLAARVG</sequence>
<evidence type="ECO:0000259" key="3">
    <source>
        <dbReference type="PROSITE" id="PS50113"/>
    </source>
</evidence>
<dbReference type="NCBIfam" id="TIGR00229">
    <property type="entry name" value="sensory_box"/>
    <property type="match status" value="1"/>
</dbReference>
<dbReference type="PROSITE" id="PS50113">
    <property type="entry name" value="PAC"/>
    <property type="match status" value="1"/>
</dbReference>
<feature type="domain" description="PAS" evidence="2">
    <location>
        <begin position="7"/>
        <end position="61"/>
    </location>
</feature>
<proteinExistence type="predicted"/>
<feature type="domain" description="PAC" evidence="3">
    <location>
        <begin position="82"/>
        <end position="134"/>
    </location>
</feature>
<keyword evidence="1" id="KW-0378">Hydrolase</keyword>
<name>A0A5B8U9F8_9ACTN</name>
<dbReference type="RefSeq" id="WP_146921789.1">
    <property type="nucleotide sequence ID" value="NZ_CP042430.1"/>
</dbReference>
<dbReference type="InterPro" id="IPR035965">
    <property type="entry name" value="PAS-like_dom_sf"/>
</dbReference>
<dbReference type="InterPro" id="IPR000014">
    <property type="entry name" value="PAS"/>
</dbReference>
<dbReference type="PANTHER" id="PTHR43156">
    <property type="entry name" value="STAGE II SPORULATION PROTEIN E-RELATED"/>
    <property type="match status" value="1"/>
</dbReference>
<protein>
    <submittedName>
        <fullName evidence="4">SpoIIE family protein phosphatase</fullName>
    </submittedName>
</protein>
<dbReference type="CDD" id="cd00130">
    <property type="entry name" value="PAS"/>
    <property type="match status" value="1"/>
</dbReference>
<gene>
    <name evidence="4" type="ORF">FSW04_18860</name>
</gene>
<dbReference type="GO" id="GO:0016791">
    <property type="term" value="F:phosphatase activity"/>
    <property type="evidence" value="ECO:0007669"/>
    <property type="project" value="TreeGrafter"/>
</dbReference>
<dbReference type="PANTHER" id="PTHR43156:SF2">
    <property type="entry name" value="STAGE II SPORULATION PROTEIN E"/>
    <property type="match status" value="1"/>
</dbReference>
<dbReference type="AlphaFoldDB" id="A0A5B8U9F8"/>
<dbReference type="InterPro" id="IPR001932">
    <property type="entry name" value="PPM-type_phosphatase-like_dom"/>
</dbReference>
<dbReference type="EMBL" id="CP042430">
    <property type="protein sequence ID" value="QEC49428.1"/>
    <property type="molecule type" value="Genomic_DNA"/>
</dbReference>
<organism evidence="4 5">
    <name type="scientific">Baekduia soli</name>
    <dbReference type="NCBI Taxonomy" id="496014"/>
    <lineage>
        <taxon>Bacteria</taxon>
        <taxon>Bacillati</taxon>
        <taxon>Actinomycetota</taxon>
        <taxon>Thermoleophilia</taxon>
        <taxon>Solirubrobacterales</taxon>
        <taxon>Baekduiaceae</taxon>
        <taxon>Baekduia</taxon>
    </lineage>
</organism>
<keyword evidence="5" id="KW-1185">Reference proteome</keyword>
<dbReference type="OrthoDB" id="5241041at2"/>
<accession>A0A5B8U9F8</accession>
<evidence type="ECO:0000256" key="1">
    <source>
        <dbReference type="ARBA" id="ARBA00022801"/>
    </source>
</evidence>
<dbReference type="InterPro" id="IPR036457">
    <property type="entry name" value="PPM-type-like_dom_sf"/>
</dbReference>
<dbReference type="SUPFAM" id="SSF55785">
    <property type="entry name" value="PYP-like sensor domain (PAS domain)"/>
    <property type="match status" value="1"/>
</dbReference>
<dbReference type="InterPro" id="IPR000700">
    <property type="entry name" value="PAS-assoc_C"/>
</dbReference>
<dbReference type="SUPFAM" id="SSF81606">
    <property type="entry name" value="PP2C-like"/>
    <property type="match status" value="1"/>
</dbReference>
<dbReference type="PROSITE" id="PS50112">
    <property type="entry name" value="PAS"/>
    <property type="match status" value="1"/>
</dbReference>
<dbReference type="Proteomes" id="UP000321805">
    <property type="component" value="Chromosome"/>
</dbReference>
<dbReference type="Gene3D" id="3.30.450.20">
    <property type="entry name" value="PAS domain"/>
    <property type="match status" value="1"/>
</dbReference>
<dbReference type="Gene3D" id="3.60.40.10">
    <property type="entry name" value="PPM-type phosphatase domain"/>
    <property type="match status" value="1"/>
</dbReference>
<dbReference type="SMART" id="SM00091">
    <property type="entry name" value="PAS"/>
    <property type="match status" value="1"/>
</dbReference>